<dbReference type="PROSITE" id="PS50297">
    <property type="entry name" value="ANK_REP_REGION"/>
    <property type="match status" value="1"/>
</dbReference>
<comment type="caution">
    <text evidence="4">The sequence shown here is derived from an EMBL/GenBank/DDBJ whole genome shotgun (WGS) entry which is preliminary data.</text>
</comment>
<dbReference type="InterPro" id="IPR036770">
    <property type="entry name" value="Ankyrin_rpt-contain_sf"/>
</dbReference>
<dbReference type="Pfam" id="PF00023">
    <property type="entry name" value="Ank"/>
    <property type="match status" value="1"/>
</dbReference>
<evidence type="ECO:0000256" key="1">
    <source>
        <dbReference type="ARBA" id="ARBA00022737"/>
    </source>
</evidence>
<dbReference type="AlphaFoldDB" id="A0A9P8KZ74"/>
<dbReference type="InterPro" id="IPR002110">
    <property type="entry name" value="Ankyrin_rpt"/>
</dbReference>
<feature type="repeat" description="ANK" evidence="3">
    <location>
        <begin position="9"/>
        <end position="41"/>
    </location>
</feature>
<accession>A0A9P8KZ74</accession>
<keyword evidence="1" id="KW-0677">Repeat</keyword>
<dbReference type="PANTHER" id="PTHR24193:SF121">
    <property type="entry name" value="ADA2A-CONTAINING COMPLEX COMPONENT 3, ISOFORM D"/>
    <property type="match status" value="1"/>
</dbReference>
<evidence type="ECO:0008006" key="6">
    <source>
        <dbReference type="Google" id="ProtNLM"/>
    </source>
</evidence>
<keyword evidence="5" id="KW-1185">Reference proteome</keyword>
<sequence length="390" mass="42077">MPDEYRQRIPYTPIHRAVAAGQQKVVQLLIYRGVDANSIGPFGSTLTLATGHHSMSMIRLLLANHAELYTVDKGQANSFQTYRNRDSEEMIRDLLNHGADVNLGGDEDQNSLCAAVMASWGNVSSLPVVGLLIAVGADVNDVVGGYRGRALYLASVHSLLDAMRILLDAGADINTHGGEFGTALHAATGANVSEVVESQGTPLEAAIAIRDEEGVELLLDHGADLEIAMLWFFAAKSLQHLTEEAGRDMQALLKSGAGARGDRQEDCLIERALMGAAVAKNSRATEVLLEETKDLLDRKSGAKLERESTEAARVGSHAVVKLLLDRGVRADAIDRHSLRDRGDTALQVAWRYSFEDTSEEHNAVAMELLGRGSGGEWCSDAATELVWIDL</sequence>
<dbReference type="SMART" id="SM00248">
    <property type="entry name" value="ANK"/>
    <property type="match status" value="6"/>
</dbReference>
<keyword evidence="2 3" id="KW-0040">ANK repeat</keyword>
<reference evidence="4" key="1">
    <citation type="submission" date="2021-03" db="EMBL/GenBank/DDBJ databases">
        <title>Comparative genomics and phylogenomic investigation of the class Geoglossomycetes provide insights into ecological specialization and systematics.</title>
        <authorList>
            <person name="Melie T."/>
            <person name="Pirro S."/>
            <person name="Miller A.N."/>
            <person name="Quandt A."/>
        </authorList>
    </citation>
    <scope>NUCLEOTIDE SEQUENCE</scope>
    <source>
        <strain evidence="4">GBOQ0MN5Z8</strain>
    </source>
</reference>
<dbReference type="GO" id="GO:0005634">
    <property type="term" value="C:nucleus"/>
    <property type="evidence" value="ECO:0007669"/>
    <property type="project" value="TreeGrafter"/>
</dbReference>
<protein>
    <recommendedName>
        <fullName evidence="6">Ankyrin</fullName>
    </recommendedName>
</protein>
<evidence type="ECO:0000256" key="3">
    <source>
        <dbReference type="PROSITE-ProRule" id="PRU00023"/>
    </source>
</evidence>
<dbReference type="OrthoDB" id="4772757at2759"/>
<evidence type="ECO:0000313" key="4">
    <source>
        <dbReference type="EMBL" id="KAH0543260.1"/>
    </source>
</evidence>
<dbReference type="InterPro" id="IPR050663">
    <property type="entry name" value="Ankyrin-SOCS_Box"/>
</dbReference>
<evidence type="ECO:0000313" key="5">
    <source>
        <dbReference type="Proteomes" id="UP000698800"/>
    </source>
</evidence>
<dbReference type="PANTHER" id="PTHR24193">
    <property type="entry name" value="ANKYRIN REPEAT PROTEIN"/>
    <property type="match status" value="1"/>
</dbReference>
<proteinExistence type="predicted"/>
<dbReference type="Gene3D" id="1.25.40.20">
    <property type="entry name" value="Ankyrin repeat-containing domain"/>
    <property type="match status" value="2"/>
</dbReference>
<gene>
    <name evidence="4" type="ORF">FGG08_002424</name>
</gene>
<evidence type="ECO:0000256" key="2">
    <source>
        <dbReference type="ARBA" id="ARBA00023043"/>
    </source>
</evidence>
<dbReference type="PROSITE" id="PS50088">
    <property type="entry name" value="ANK_REPEAT"/>
    <property type="match status" value="1"/>
</dbReference>
<dbReference type="SUPFAM" id="SSF48403">
    <property type="entry name" value="Ankyrin repeat"/>
    <property type="match status" value="1"/>
</dbReference>
<dbReference type="GO" id="GO:0045944">
    <property type="term" value="P:positive regulation of transcription by RNA polymerase II"/>
    <property type="evidence" value="ECO:0007669"/>
    <property type="project" value="TreeGrafter"/>
</dbReference>
<dbReference type="GO" id="GO:0000976">
    <property type="term" value="F:transcription cis-regulatory region binding"/>
    <property type="evidence" value="ECO:0007669"/>
    <property type="project" value="TreeGrafter"/>
</dbReference>
<dbReference type="EMBL" id="JAGHQL010000036">
    <property type="protein sequence ID" value="KAH0543260.1"/>
    <property type="molecule type" value="Genomic_DNA"/>
</dbReference>
<name>A0A9P8KZ74_9PEZI</name>
<organism evidence="4 5">
    <name type="scientific">Glutinoglossum americanum</name>
    <dbReference type="NCBI Taxonomy" id="1670608"/>
    <lineage>
        <taxon>Eukaryota</taxon>
        <taxon>Fungi</taxon>
        <taxon>Dikarya</taxon>
        <taxon>Ascomycota</taxon>
        <taxon>Pezizomycotina</taxon>
        <taxon>Geoglossomycetes</taxon>
        <taxon>Geoglossales</taxon>
        <taxon>Geoglossaceae</taxon>
        <taxon>Glutinoglossum</taxon>
    </lineage>
</organism>
<dbReference type="Proteomes" id="UP000698800">
    <property type="component" value="Unassembled WGS sequence"/>
</dbReference>